<name>A0A4S3JRG6_9EURO</name>
<dbReference type="VEuPathDB" id="FungiDB:EYZ11_002486"/>
<protein>
    <submittedName>
        <fullName evidence="2">Uncharacterized protein</fullName>
    </submittedName>
</protein>
<keyword evidence="1" id="KW-0812">Transmembrane</keyword>
<gene>
    <name evidence="2" type="ORF">EYZ11_002486</name>
</gene>
<keyword evidence="3" id="KW-1185">Reference proteome</keyword>
<dbReference type="Proteomes" id="UP000308092">
    <property type="component" value="Unassembled WGS sequence"/>
</dbReference>
<comment type="caution">
    <text evidence="2">The sequence shown here is derived from an EMBL/GenBank/DDBJ whole genome shotgun (WGS) entry which is preliminary data.</text>
</comment>
<evidence type="ECO:0000313" key="2">
    <source>
        <dbReference type="EMBL" id="THC98060.1"/>
    </source>
</evidence>
<evidence type="ECO:0000313" key="3">
    <source>
        <dbReference type="Proteomes" id="UP000308092"/>
    </source>
</evidence>
<sequence>MGWVHNASPQIDAQSNYQTILGVCFSLTALMVVVVSMRLYLRLHAQGLAADDYVMIVTMVFSVIYNALCVAQSRYGLGLPLSLRPKANLSYYTRVRDSNIPLR</sequence>
<proteinExistence type="predicted"/>
<dbReference type="AlphaFoldDB" id="A0A4S3JRG6"/>
<dbReference type="EMBL" id="SOSA01000055">
    <property type="protein sequence ID" value="THC98060.1"/>
    <property type="molecule type" value="Genomic_DNA"/>
</dbReference>
<evidence type="ECO:0000256" key="1">
    <source>
        <dbReference type="SAM" id="Phobius"/>
    </source>
</evidence>
<feature type="transmembrane region" description="Helical" evidence="1">
    <location>
        <begin position="53"/>
        <end position="75"/>
    </location>
</feature>
<organism evidence="2 3">
    <name type="scientific">Aspergillus tanneri</name>
    <dbReference type="NCBI Taxonomy" id="1220188"/>
    <lineage>
        <taxon>Eukaryota</taxon>
        <taxon>Fungi</taxon>
        <taxon>Dikarya</taxon>
        <taxon>Ascomycota</taxon>
        <taxon>Pezizomycotina</taxon>
        <taxon>Eurotiomycetes</taxon>
        <taxon>Eurotiomycetidae</taxon>
        <taxon>Eurotiales</taxon>
        <taxon>Aspergillaceae</taxon>
        <taxon>Aspergillus</taxon>
        <taxon>Aspergillus subgen. Circumdati</taxon>
    </lineage>
</organism>
<keyword evidence="1" id="KW-1133">Transmembrane helix</keyword>
<accession>A0A4S3JRG6</accession>
<feature type="transmembrane region" description="Helical" evidence="1">
    <location>
        <begin position="20"/>
        <end position="41"/>
    </location>
</feature>
<keyword evidence="1" id="KW-0472">Membrane</keyword>
<reference evidence="2 3" key="1">
    <citation type="submission" date="2019-03" db="EMBL/GenBank/DDBJ databases">
        <title>The genome sequence of a newly discovered highly antifungal drug resistant Aspergillus species, Aspergillus tanneri NIH 1004.</title>
        <authorList>
            <person name="Mounaud S."/>
            <person name="Singh I."/>
            <person name="Joardar V."/>
            <person name="Pakala S."/>
            <person name="Pakala S."/>
            <person name="Venepally P."/>
            <person name="Hoover J."/>
            <person name="Nierman W."/>
            <person name="Chung J."/>
            <person name="Losada L."/>
        </authorList>
    </citation>
    <scope>NUCLEOTIDE SEQUENCE [LARGE SCALE GENOMIC DNA]</scope>
    <source>
        <strain evidence="2 3">NIH1004</strain>
    </source>
</reference>